<dbReference type="InterPro" id="IPR050109">
    <property type="entry name" value="HTH-type_TetR-like_transc_reg"/>
</dbReference>
<feature type="DNA-binding region" description="H-T-H motif" evidence="2">
    <location>
        <begin position="32"/>
        <end position="51"/>
    </location>
</feature>
<dbReference type="EMBL" id="AP026978">
    <property type="protein sequence ID" value="BDT98600.1"/>
    <property type="molecule type" value="Genomic_DNA"/>
</dbReference>
<evidence type="ECO:0000256" key="1">
    <source>
        <dbReference type="ARBA" id="ARBA00023125"/>
    </source>
</evidence>
<sequence length="203" mass="22016">MTRRRLSPDERRRVLVDAGAKLFADRPYDAVLMEDVAAEAGVSRALLYRHFPGKRDLFAAVYQLASEQLLVATTFDAEAPLVDQLAAGLDTHFDYFEANANSVLAANRVLAADPTIQAIIAGELGELRERVLDALRLEGPPRATVSAILTSWLTFVRVLTVDWLEHGTPARAQMREISLGALLGALRPVIDITGADSSGKPPG</sequence>
<accession>A0ABM8CUF8</accession>
<dbReference type="Gene3D" id="1.10.357.10">
    <property type="entry name" value="Tetracycline Repressor, domain 2"/>
    <property type="match status" value="1"/>
</dbReference>
<dbReference type="SUPFAM" id="SSF46689">
    <property type="entry name" value="Homeodomain-like"/>
    <property type="match status" value="1"/>
</dbReference>
<dbReference type="RefSeq" id="WP_281878647.1">
    <property type="nucleotide sequence ID" value="NZ_AP026978.1"/>
</dbReference>
<organism evidence="4 5">
    <name type="scientific">Nocardia sputorum</name>
    <dbReference type="NCBI Taxonomy" id="2984338"/>
    <lineage>
        <taxon>Bacteria</taxon>
        <taxon>Bacillati</taxon>
        <taxon>Actinomycetota</taxon>
        <taxon>Actinomycetes</taxon>
        <taxon>Mycobacteriales</taxon>
        <taxon>Nocardiaceae</taxon>
        <taxon>Nocardia</taxon>
    </lineage>
</organism>
<name>A0ABM8CUF8_9NOCA</name>
<dbReference type="Pfam" id="PF00440">
    <property type="entry name" value="TetR_N"/>
    <property type="match status" value="1"/>
</dbReference>
<dbReference type="PROSITE" id="PS50977">
    <property type="entry name" value="HTH_TETR_2"/>
    <property type="match status" value="1"/>
</dbReference>
<reference evidence="4 5" key="1">
    <citation type="submission" date="2022-11" db="EMBL/GenBank/DDBJ databases">
        <title>Genome Sequencing of Nocardia sp. ON39_IFM12276 and assembly.</title>
        <authorList>
            <person name="Shimojima M."/>
            <person name="Toyokawa M."/>
            <person name="Uesaka K."/>
        </authorList>
    </citation>
    <scope>NUCLEOTIDE SEQUENCE [LARGE SCALE GENOMIC DNA]</scope>
    <source>
        <strain evidence="4 5">IFM 12276</strain>
    </source>
</reference>
<feature type="domain" description="HTH tetR-type" evidence="3">
    <location>
        <begin position="9"/>
        <end position="69"/>
    </location>
</feature>
<dbReference type="PRINTS" id="PR00455">
    <property type="entry name" value="HTHTETR"/>
</dbReference>
<dbReference type="PANTHER" id="PTHR30055:SF174">
    <property type="entry name" value="TRANSCRIPTIONAL REGULATORY PROTEIN (PROBABLY TETR-FAMILY)-RELATED"/>
    <property type="match status" value="1"/>
</dbReference>
<evidence type="ECO:0000256" key="2">
    <source>
        <dbReference type="PROSITE-ProRule" id="PRU00335"/>
    </source>
</evidence>
<evidence type="ECO:0000313" key="5">
    <source>
        <dbReference type="Proteomes" id="UP001317870"/>
    </source>
</evidence>
<dbReference type="Proteomes" id="UP001317870">
    <property type="component" value="Chromosome"/>
</dbReference>
<keyword evidence="5" id="KW-1185">Reference proteome</keyword>
<dbReference type="PANTHER" id="PTHR30055">
    <property type="entry name" value="HTH-TYPE TRANSCRIPTIONAL REGULATOR RUTR"/>
    <property type="match status" value="1"/>
</dbReference>
<evidence type="ECO:0000259" key="3">
    <source>
        <dbReference type="PROSITE" id="PS50977"/>
    </source>
</evidence>
<dbReference type="InterPro" id="IPR009057">
    <property type="entry name" value="Homeodomain-like_sf"/>
</dbReference>
<evidence type="ECO:0000313" key="4">
    <source>
        <dbReference type="EMBL" id="BDT98600.1"/>
    </source>
</evidence>
<dbReference type="InterPro" id="IPR001647">
    <property type="entry name" value="HTH_TetR"/>
</dbReference>
<protein>
    <submittedName>
        <fullName evidence="4">TetR-family transcriptional regulator</fullName>
    </submittedName>
</protein>
<proteinExistence type="predicted"/>
<gene>
    <name evidence="4" type="ORF">IFM12276_16290</name>
</gene>
<keyword evidence="1 2" id="KW-0238">DNA-binding</keyword>